<dbReference type="Proteomes" id="UP001217417">
    <property type="component" value="Unassembled WGS sequence"/>
</dbReference>
<dbReference type="AlphaFoldDB" id="A0AAD7QY15"/>
<evidence type="ECO:0000256" key="2">
    <source>
        <dbReference type="SAM" id="MobiDB-lite"/>
    </source>
</evidence>
<accession>A0AAD7QY15</accession>
<dbReference type="RefSeq" id="XP_056046984.1">
    <property type="nucleotide sequence ID" value="XM_056189799.1"/>
</dbReference>
<sequence length="510" mass="58368">MGYKKLYLEAEKQLKIVEDEIKQAEYLRKLAEDERNQAEERNLTTKGSLTNPSGRYCPTYLRPWSDFHSLQQQVFDSAYRFLQPPDEAPSRLLSSSESVCRQQLASEADLATYERSAVQNQVYDAIIATLCFIPAAQETFHLGAEIRFDNSSNAIYIAENGDRILLYTVEYKPAHKLSAEYLRSGLREMNFGLKFNADQLTRAAVAQVYDGMIRDVLAYACLTNGYCTVFFHVHEDNPETLYYFLSEPKMDSITAVGRMLSFCLMSVGSTPRSQEWRHRASDQLKKWTMDFDHALPDSSDSDSNASGRKRNLSQRSSSPEQERARRSKSRETRTGREHRPHRCLIGLPTKGYLDVHCPNVRLHRCGEKTDRHLIDIADLARLIKQQLATDLDNYCTQWGWGTTGICGAPFKLTLSSHGYTFVCKGTTDLGWKEVGREPDHMLLMSWGGKRANLVKDEVELPEINELGVQHGDLHSANNLWNSELGRVQIIDFHRSTLAWRQIRRLKRRLG</sequence>
<evidence type="ECO:0000313" key="4">
    <source>
        <dbReference type="Proteomes" id="UP001217417"/>
    </source>
</evidence>
<keyword evidence="1" id="KW-0175">Coiled coil</keyword>
<name>A0AAD7QY15_9ASCO</name>
<gene>
    <name evidence="3" type="ORF">POJ06DRAFT_279299</name>
</gene>
<protein>
    <recommendedName>
        <fullName evidence="5">Aminoglycoside phosphotransferase domain-containing protein</fullName>
    </recommendedName>
</protein>
<dbReference type="EMBL" id="JARPMG010000001">
    <property type="protein sequence ID" value="KAJ8103534.1"/>
    <property type="molecule type" value="Genomic_DNA"/>
</dbReference>
<organism evidence="3 4">
    <name type="scientific">Lipomyces tetrasporus</name>
    <dbReference type="NCBI Taxonomy" id="54092"/>
    <lineage>
        <taxon>Eukaryota</taxon>
        <taxon>Fungi</taxon>
        <taxon>Dikarya</taxon>
        <taxon>Ascomycota</taxon>
        <taxon>Saccharomycotina</taxon>
        <taxon>Lipomycetes</taxon>
        <taxon>Lipomycetales</taxon>
        <taxon>Lipomycetaceae</taxon>
        <taxon>Lipomyces</taxon>
    </lineage>
</organism>
<feature type="region of interest" description="Disordered" evidence="2">
    <location>
        <begin position="296"/>
        <end position="340"/>
    </location>
</feature>
<feature type="coiled-coil region" evidence="1">
    <location>
        <begin position="7"/>
        <end position="41"/>
    </location>
</feature>
<comment type="caution">
    <text evidence="3">The sequence shown here is derived from an EMBL/GenBank/DDBJ whole genome shotgun (WGS) entry which is preliminary data.</text>
</comment>
<feature type="compositionally biased region" description="Basic and acidic residues" evidence="2">
    <location>
        <begin position="320"/>
        <end position="337"/>
    </location>
</feature>
<reference evidence="3" key="1">
    <citation type="submission" date="2023-03" db="EMBL/GenBank/DDBJ databases">
        <title>Near-Complete genome sequence of Lipomyces tetrasporous NRRL Y-64009, an oleaginous yeast capable of growing on lignocellulosic hydrolysates.</title>
        <authorList>
            <consortium name="Lawrence Berkeley National Laboratory"/>
            <person name="Jagtap S.S."/>
            <person name="Liu J.-J."/>
            <person name="Walukiewicz H.E."/>
            <person name="Pangilinan J."/>
            <person name="Lipzen A."/>
            <person name="Ahrendt S."/>
            <person name="Koriabine M."/>
            <person name="Cobaugh K."/>
            <person name="Salamov A."/>
            <person name="Yoshinaga Y."/>
            <person name="Ng V."/>
            <person name="Daum C."/>
            <person name="Grigoriev I.V."/>
            <person name="Slininger P.J."/>
            <person name="Dien B.S."/>
            <person name="Jin Y.-S."/>
            <person name="Rao C.V."/>
        </authorList>
    </citation>
    <scope>NUCLEOTIDE SEQUENCE</scope>
    <source>
        <strain evidence="3">NRRL Y-64009</strain>
    </source>
</reference>
<evidence type="ECO:0008006" key="5">
    <source>
        <dbReference type="Google" id="ProtNLM"/>
    </source>
</evidence>
<proteinExistence type="predicted"/>
<evidence type="ECO:0000313" key="3">
    <source>
        <dbReference type="EMBL" id="KAJ8103534.1"/>
    </source>
</evidence>
<keyword evidence="4" id="KW-1185">Reference proteome</keyword>
<dbReference type="GeneID" id="80884965"/>
<evidence type="ECO:0000256" key="1">
    <source>
        <dbReference type="SAM" id="Coils"/>
    </source>
</evidence>